<accession>A0A1F6Y898</accession>
<name>A0A1F6Y898_9BACT</name>
<evidence type="ECO:0000259" key="1">
    <source>
        <dbReference type="Pfam" id="PF13612"/>
    </source>
</evidence>
<proteinExistence type="predicted"/>
<protein>
    <recommendedName>
        <fullName evidence="1">Transposase DDE domain-containing protein</fullName>
    </recommendedName>
</protein>
<evidence type="ECO:0000313" key="2">
    <source>
        <dbReference type="EMBL" id="OGJ02587.1"/>
    </source>
</evidence>
<dbReference type="InterPro" id="IPR025668">
    <property type="entry name" value="Tnp_DDE_dom"/>
</dbReference>
<reference evidence="2 3" key="1">
    <citation type="journal article" date="2016" name="Nat. Commun.">
        <title>Thousands of microbial genomes shed light on interconnected biogeochemical processes in an aquifer system.</title>
        <authorList>
            <person name="Anantharaman K."/>
            <person name="Brown C.T."/>
            <person name="Hug L.A."/>
            <person name="Sharon I."/>
            <person name="Castelle C.J."/>
            <person name="Probst A.J."/>
            <person name="Thomas B.C."/>
            <person name="Singh A."/>
            <person name="Wilkins M.J."/>
            <person name="Karaoz U."/>
            <person name="Brodie E.L."/>
            <person name="Williams K.H."/>
            <person name="Hubbard S.S."/>
            <person name="Banfield J.F."/>
        </authorList>
    </citation>
    <scope>NUCLEOTIDE SEQUENCE [LARGE SCALE GENOMIC DNA]</scope>
</reference>
<dbReference type="Proteomes" id="UP000176192">
    <property type="component" value="Unassembled WGS sequence"/>
</dbReference>
<dbReference type="AlphaFoldDB" id="A0A1F6Y898"/>
<sequence>MTTTKLYTGIEQNVTFFYNQLQLSKHEKTTGRPLALSIIEIITLAILKQVSGIATKVALWKSTEPKCSYKTLSENFNHFAPLALLIVKAICAFNRQCADKIKLTDSTDIPVCLNKNANQNRVMKGLAVWGHSGKGLYFGLKLHMTTDSERKILSFSLTPANKDDRSQFQNLNSDLAGVFLADAGYVSEELRSSFYKENEKILFTAVRKNMKKLITDWQYHLYNLRMRIELNFRSLKQFFGLVTSIPRSPKSMIANYVYSLLAYCLAG</sequence>
<dbReference type="Pfam" id="PF13612">
    <property type="entry name" value="DDE_Tnp_1_3"/>
    <property type="match status" value="1"/>
</dbReference>
<evidence type="ECO:0000313" key="3">
    <source>
        <dbReference type="Proteomes" id="UP000176192"/>
    </source>
</evidence>
<comment type="caution">
    <text evidence="2">The sequence shown here is derived from an EMBL/GenBank/DDBJ whole genome shotgun (WGS) entry which is preliminary data.</text>
</comment>
<dbReference type="NCBIfam" id="NF033520">
    <property type="entry name" value="transpos_IS982"/>
    <property type="match status" value="1"/>
</dbReference>
<gene>
    <name evidence="2" type="ORF">A3G06_01400</name>
</gene>
<dbReference type="EMBL" id="MFVV01000039">
    <property type="protein sequence ID" value="OGJ02587.1"/>
    <property type="molecule type" value="Genomic_DNA"/>
</dbReference>
<dbReference type="InterPro" id="IPR012337">
    <property type="entry name" value="RNaseH-like_sf"/>
</dbReference>
<dbReference type="SUPFAM" id="SSF53098">
    <property type="entry name" value="Ribonuclease H-like"/>
    <property type="match status" value="1"/>
</dbReference>
<dbReference type="STRING" id="1801797.A3G06_01400"/>
<feature type="domain" description="Transposase DDE" evidence="1">
    <location>
        <begin position="99"/>
        <end position="238"/>
    </location>
</feature>
<organism evidence="2 3">
    <name type="scientific">Candidatus Nomurabacteria bacterium RIFCSPLOWO2_12_FULL_46_14</name>
    <dbReference type="NCBI Taxonomy" id="1801797"/>
    <lineage>
        <taxon>Bacteria</taxon>
        <taxon>Candidatus Nomuraibacteriota</taxon>
    </lineage>
</organism>